<evidence type="ECO:0000256" key="2">
    <source>
        <dbReference type="ARBA" id="ARBA00007922"/>
    </source>
</evidence>
<dbReference type="EMBL" id="VTPC01090355">
    <property type="protein sequence ID" value="KAF2883565.1"/>
    <property type="molecule type" value="Genomic_DNA"/>
</dbReference>
<dbReference type="GO" id="GO:0007129">
    <property type="term" value="P:homologous chromosome pairing at meiosis"/>
    <property type="evidence" value="ECO:0007669"/>
    <property type="project" value="TreeGrafter"/>
</dbReference>
<evidence type="ECO:0000313" key="12">
    <source>
        <dbReference type="Proteomes" id="UP000801492"/>
    </source>
</evidence>
<evidence type="ECO:0000256" key="6">
    <source>
        <dbReference type="ARBA" id="ARBA00023242"/>
    </source>
</evidence>
<keyword evidence="4 8" id="KW-0175">Coiled coil</keyword>
<evidence type="ECO:0000259" key="10">
    <source>
        <dbReference type="Pfam" id="PF18517"/>
    </source>
</evidence>
<accession>A0A8K0C9T5</accession>
<dbReference type="Pfam" id="PF18517">
    <property type="entry name" value="LZ3wCH"/>
    <property type="match status" value="1"/>
</dbReference>
<dbReference type="AlphaFoldDB" id="A0A8K0C9T5"/>
<organism evidence="11 12">
    <name type="scientific">Ignelater luminosus</name>
    <name type="common">Cucubano</name>
    <name type="synonym">Pyrophorus luminosus</name>
    <dbReference type="NCBI Taxonomy" id="2038154"/>
    <lineage>
        <taxon>Eukaryota</taxon>
        <taxon>Metazoa</taxon>
        <taxon>Ecdysozoa</taxon>
        <taxon>Arthropoda</taxon>
        <taxon>Hexapoda</taxon>
        <taxon>Insecta</taxon>
        <taxon>Pterygota</taxon>
        <taxon>Neoptera</taxon>
        <taxon>Endopterygota</taxon>
        <taxon>Coleoptera</taxon>
        <taxon>Polyphaga</taxon>
        <taxon>Elateriformia</taxon>
        <taxon>Elateroidea</taxon>
        <taxon>Elateridae</taxon>
        <taxon>Agrypninae</taxon>
        <taxon>Pyrophorini</taxon>
        <taxon>Ignelater</taxon>
    </lineage>
</organism>
<dbReference type="Gene3D" id="1.10.10.10">
    <property type="entry name" value="Winged helix-like DNA-binding domain superfamily/Winged helix DNA-binding domain"/>
    <property type="match status" value="1"/>
</dbReference>
<reference evidence="11" key="1">
    <citation type="submission" date="2019-08" db="EMBL/GenBank/DDBJ databases">
        <title>The genome of the North American firefly Photinus pyralis.</title>
        <authorList>
            <consortium name="Photinus pyralis genome working group"/>
            <person name="Fallon T.R."/>
            <person name="Sander Lower S.E."/>
            <person name="Weng J.-K."/>
        </authorList>
    </citation>
    <scope>NUCLEOTIDE SEQUENCE</scope>
    <source>
        <strain evidence="11">TRF0915ILg1</strain>
        <tissue evidence="11">Whole body</tissue>
    </source>
</reference>
<protein>
    <recommendedName>
        <fullName evidence="3">Homologous-pairing protein 2 homolog</fullName>
    </recommendedName>
</protein>
<evidence type="ECO:0000256" key="3">
    <source>
        <dbReference type="ARBA" id="ARBA00016093"/>
    </source>
</evidence>
<proteinExistence type="inferred from homology"/>
<dbReference type="GO" id="GO:0120230">
    <property type="term" value="F:recombinase activator activity"/>
    <property type="evidence" value="ECO:0007669"/>
    <property type="project" value="TreeGrafter"/>
</dbReference>
<feature type="coiled-coil region" evidence="8">
    <location>
        <begin position="70"/>
        <end position="141"/>
    </location>
</feature>
<comment type="similarity">
    <text evidence="2">Belongs to the HOP2 family.</text>
</comment>
<dbReference type="GO" id="GO:0003690">
    <property type="term" value="F:double-stranded DNA binding"/>
    <property type="evidence" value="ECO:0007669"/>
    <property type="project" value="TreeGrafter"/>
</dbReference>
<keyword evidence="5" id="KW-0233">DNA recombination</keyword>
<gene>
    <name evidence="11" type="ORF">ILUMI_22629</name>
</gene>
<evidence type="ECO:0000313" key="11">
    <source>
        <dbReference type="EMBL" id="KAF2883565.1"/>
    </source>
</evidence>
<name>A0A8K0C9T5_IGNLU</name>
<dbReference type="PANTHER" id="PTHR15938">
    <property type="entry name" value="TBP-1 INTERACTING PROTEIN"/>
    <property type="match status" value="1"/>
</dbReference>
<evidence type="ECO:0000256" key="7">
    <source>
        <dbReference type="ARBA" id="ARBA00023254"/>
    </source>
</evidence>
<keyword evidence="12" id="KW-1185">Reference proteome</keyword>
<dbReference type="GO" id="GO:0000709">
    <property type="term" value="P:meiotic joint molecule formation"/>
    <property type="evidence" value="ECO:0007669"/>
    <property type="project" value="TreeGrafter"/>
</dbReference>
<sequence>MATDAAYKFLQEHNRPFSINDLLQNDSLKTHGKAAVQKSLDKLVDQQKVIEKTYGKQKIYCVAQEDAVNSTQMEENLRKIDQEIKELTENLKGVTEKLQQNNNELKSLQSKMTLEEARAEKSKLKMEISTLKTKLDSFQNNSKPISNEEKNKINMEHERFLKEYKKRKRMCMDIINAILEGYPKTKKHLFEDIGIETDEDVGFKLE</sequence>
<dbReference type="GO" id="GO:0120231">
    <property type="term" value="C:DNA recombinase auxiliary factor complex"/>
    <property type="evidence" value="ECO:0007669"/>
    <property type="project" value="TreeGrafter"/>
</dbReference>
<dbReference type="Pfam" id="PF07106">
    <property type="entry name" value="WHD_TBPIP"/>
    <property type="match status" value="1"/>
</dbReference>
<comment type="subcellular location">
    <subcellularLocation>
        <location evidence="1">Nucleus</location>
    </subcellularLocation>
</comment>
<evidence type="ECO:0000256" key="4">
    <source>
        <dbReference type="ARBA" id="ARBA00023054"/>
    </source>
</evidence>
<dbReference type="GO" id="GO:0010774">
    <property type="term" value="P:meiotic strand invasion involved in reciprocal meiotic recombination"/>
    <property type="evidence" value="ECO:0007669"/>
    <property type="project" value="TreeGrafter"/>
</dbReference>
<comment type="caution">
    <text evidence="11">The sequence shown here is derived from an EMBL/GenBank/DDBJ whole genome shotgun (WGS) entry which is preliminary data.</text>
</comment>
<dbReference type="GO" id="GO:0000794">
    <property type="term" value="C:condensed nuclear chromosome"/>
    <property type="evidence" value="ECO:0007669"/>
    <property type="project" value="TreeGrafter"/>
</dbReference>
<dbReference type="InterPro" id="IPR010776">
    <property type="entry name" value="Hop2_WH_dom"/>
</dbReference>
<dbReference type="PANTHER" id="PTHR15938:SF0">
    <property type="entry name" value="HOMOLOGOUS-PAIRING PROTEIN 2 HOMOLOG"/>
    <property type="match status" value="1"/>
</dbReference>
<evidence type="ECO:0000256" key="5">
    <source>
        <dbReference type="ARBA" id="ARBA00023172"/>
    </source>
</evidence>
<dbReference type="Proteomes" id="UP000801492">
    <property type="component" value="Unassembled WGS sequence"/>
</dbReference>
<keyword evidence="6" id="KW-0539">Nucleus</keyword>
<evidence type="ECO:0000256" key="8">
    <source>
        <dbReference type="SAM" id="Coils"/>
    </source>
</evidence>
<feature type="domain" description="Leucine zipper with capping helix" evidence="10">
    <location>
        <begin position="148"/>
        <end position="202"/>
    </location>
</feature>
<dbReference type="InterPro" id="IPR036388">
    <property type="entry name" value="WH-like_DNA-bd_sf"/>
</dbReference>
<dbReference type="InterPro" id="IPR040661">
    <property type="entry name" value="LZ3wCH"/>
</dbReference>
<dbReference type="OrthoDB" id="272266at2759"/>
<evidence type="ECO:0000259" key="9">
    <source>
        <dbReference type="Pfam" id="PF07106"/>
    </source>
</evidence>
<feature type="domain" description="Homologous-pairing protein 2 winged helix" evidence="9">
    <location>
        <begin position="3"/>
        <end position="62"/>
    </location>
</feature>
<keyword evidence="7" id="KW-0469">Meiosis</keyword>
<evidence type="ECO:0000256" key="1">
    <source>
        <dbReference type="ARBA" id="ARBA00004123"/>
    </source>
</evidence>